<dbReference type="GO" id="GO:0006281">
    <property type="term" value="P:DNA repair"/>
    <property type="evidence" value="ECO:0007669"/>
    <property type="project" value="InterPro"/>
</dbReference>
<name>A0A285ZPM3_9SPHI</name>
<evidence type="ECO:0000256" key="2">
    <source>
        <dbReference type="ARBA" id="ARBA00022763"/>
    </source>
</evidence>
<dbReference type="AlphaFoldDB" id="A0A285ZPM3"/>
<dbReference type="InterPro" id="IPR001126">
    <property type="entry name" value="UmuC"/>
</dbReference>
<evidence type="ECO:0000256" key="1">
    <source>
        <dbReference type="ARBA" id="ARBA00010945"/>
    </source>
</evidence>
<dbReference type="Gene3D" id="3.40.1170.60">
    <property type="match status" value="1"/>
</dbReference>
<dbReference type="OrthoDB" id="625722at2"/>
<sequence length="497" mass="57259">MSKRYLAIWFPYLLTDQMAVKQEELLGTAYALIAQERNKQMIVNVSSEANKQGLRANMPLADARITLPSLQTFKFQPQKEQKLLNAMAEWFIRFTPQVALNPPDGLFLDITGCTAWKSEEQHIEEIKSHFTGKYHIKLGIADTLGAAWAIAHYTKGQIAKPNEQLQHLLNLPAKALRLEEATLQRLAKLGFHSIDSFIHIAPSTLRRRFGEKINLKIGQALGHKPEAFEAITEPNPYEERLHCIEPIQTAKGIEIAIESLLENLCNRLQKDDVGVRNATLSAFRLDGKLQQISIGTNQPSIHIKHLFKLFELKIKQIEPDLGIELFIMGITKVEELPKQQETFWQVQNQTDLGEIAELLDRISIKAGKNAIRRYLPQEHHWPENSIKAVTDLKEQPETEWQTQKPRPTVLLNQPEPIQVSAPIPDYPPMTFTYKNEVHRIAKADGPERIEQEWWLSEGKHRDYYYVEDEKGQRYWLFRSGHYDIKVAAQWFIHGFFA</sequence>
<protein>
    <submittedName>
        <fullName evidence="4">Protein ImuB</fullName>
    </submittedName>
</protein>
<evidence type="ECO:0000259" key="3">
    <source>
        <dbReference type="Pfam" id="PF00817"/>
    </source>
</evidence>
<comment type="similarity">
    <text evidence="1">Belongs to the DNA polymerase type-Y family.</text>
</comment>
<dbReference type="CDD" id="cd03468">
    <property type="entry name" value="PolY_like"/>
    <property type="match status" value="1"/>
</dbReference>
<dbReference type="InterPro" id="IPR043502">
    <property type="entry name" value="DNA/RNA_pol_sf"/>
</dbReference>
<feature type="domain" description="UmuC" evidence="3">
    <location>
        <begin position="21"/>
        <end position="149"/>
    </location>
</feature>
<dbReference type="PANTHER" id="PTHR35369">
    <property type="entry name" value="BLR3025 PROTEIN-RELATED"/>
    <property type="match status" value="1"/>
</dbReference>
<gene>
    <name evidence="4" type="ORF">SAMN06297358_0215</name>
</gene>
<dbReference type="Gene3D" id="3.30.70.270">
    <property type="match status" value="1"/>
</dbReference>
<dbReference type="Pfam" id="PF00817">
    <property type="entry name" value="IMS"/>
    <property type="match status" value="1"/>
</dbReference>
<dbReference type="Proteomes" id="UP000219281">
    <property type="component" value="Unassembled WGS sequence"/>
</dbReference>
<keyword evidence="2" id="KW-0227">DNA damage</keyword>
<accession>A0A285ZPM3</accession>
<organism evidence="4 5">
    <name type="scientific">Pedobacter xixiisoli</name>
    <dbReference type="NCBI Taxonomy" id="1476464"/>
    <lineage>
        <taxon>Bacteria</taxon>
        <taxon>Pseudomonadati</taxon>
        <taxon>Bacteroidota</taxon>
        <taxon>Sphingobacteriia</taxon>
        <taxon>Sphingobacteriales</taxon>
        <taxon>Sphingobacteriaceae</taxon>
        <taxon>Pedobacter</taxon>
    </lineage>
</organism>
<dbReference type="PANTHER" id="PTHR35369:SF2">
    <property type="entry name" value="BLR3025 PROTEIN"/>
    <property type="match status" value="1"/>
</dbReference>
<evidence type="ECO:0000313" key="5">
    <source>
        <dbReference type="Proteomes" id="UP000219281"/>
    </source>
</evidence>
<reference evidence="5" key="1">
    <citation type="submission" date="2017-09" db="EMBL/GenBank/DDBJ databases">
        <authorList>
            <person name="Varghese N."/>
            <person name="Submissions S."/>
        </authorList>
    </citation>
    <scope>NUCLEOTIDE SEQUENCE [LARGE SCALE GENOMIC DNA]</scope>
    <source>
        <strain evidence="5">CGMCC 1.12803</strain>
    </source>
</reference>
<proteinExistence type="inferred from homology"/>
<dbReference type="RefSeq" id="WP_097127694.1">
    <property type="nucleotide sequence ID" value="NZ_OCMT01000001.1"/>
</dbReference>
<dbReference type="SUPFAM" id="SSF56672">
    <property type="entry name" value="DNA/RNA polymerases"/>
    <property type="match status" value="1"/>
</dbReference>
<dbReference type="EMBL" id="OCMT01000001">
    <property type="protein sequence ID" value="SOD11568.1"/>
    <property type="molecule type" value="Genomic_DNA"/>
</dbReference>
<dbReference type="InterPro" id="IPR043128">
    <property type="entry name" value="Rev_trsase/Diguanyl_cyclase"/>
</dbReference>
<evidence type="ECO:0000313" key="4">
    <source>
        <dbReference type="EMBL" id="SOD11568.1"/>
    </source>
</evidence>
<keyword evidence="5" id="KW-1185">Reference proteome</keyword>
<dbReference type="InterPro" id="IPR050356">
    <property type="entry name" value="SulA_CellDiv_inhibitor"/>
</dbReference>